<proteinExistence type="predicted"/>
<dbReference type="EMBL" id="AMYB01000003">
    <property type="protein sequence ID" value="OAD05452.1"/>
    <property type="molecule type" value="Genomic_DNA"/>
</dbReference>
<protein>
    <submittedName>
        <fullName evidence="1">Uncharacterized protein</fullName>
    </submittedName>
</protein>
<gene>
    <name evidence="1" type="ORF">MUCCIDRAFT_162135</name>
</gene>
<keyword evidence="2" id="KW-1185">Reference proteome</keyword>
<organism evidence="1 2">
    <name type="scientific">Mucor lusitanicus CBS 277.49</name>
    <dbReference type="NCBI Taxonomy" id="747725"/>
    <lineage>
        <taxon>Eukaryota</taxon>
        <taxon>Fungi</taxon>
        <taxon>Fungi incertae sedis</taxon>
        <taxon>Mucoromycota</taxon>
        <taxon>Mucoromycotina</taxon>
        <taxon>Mucoromycetes</taxon>
        <taxon>Mucorales</taxon>
        <taxon>Mucorineae</taxon>
        <taxon>Mucoraceae</taxon>
        <taxon>Mucor</taxon>
    </lineage>
</organism>
<reference evidence="1 2" key="1">
    <citation type="submission" date="2015-06" db="EMBL/GenBank/DDBJ databases">
        <title>Expansion of signal transduction pathways in fungi by whole-genome duplication.</title>
        <authorList>
            <consortium name="DOE Joint Genome Institute"/>
            <person name="Corrochano L.M."/>
            <person name="Kuo A."/>
            <person name="Marcet-Houben M."/>
            <person name="Polaino S."/>
            <person name="Salamov A."/>
            <person name="Villalobos J.M."/>
            <person name="Alvarez M.I."/>
            <person name="Avalos J."/>
            <person name="Benito E.P."/>
            <person name="Benoit I."/>
            <person name="Burger G."/>
            <person name="Camino L.P."/>
            <person name="Canovas D."/>
            <person name="Cerda-Olmedo E."/>
            <person name="Cheng J.-F."/>
            <person name="Dominguez A."/>
            <person name="Elias M."/>
            <person name="Eslava A.P."/>
            <person name="Glaser F."/>
            <person name="Grimwood J."/>
            <person name="Gutierrez G."/>
            <person name="Heitman J."/>
            <person name="Henrissat B."/>
            <person name="Iturriaga E.A."/>
            <person name="Lang B.F."/>
            <person name="Lavin J.L."/>
            <person name="Lee S."/>
            <person name="Li W."/>
            <person name="Lindquist E."/>
            <person name="Lopez-Garcia S."/>
            <person name="Luque E.M."/>
            <person name="Marcos A.T."/>
            <person name="Martin J."/>
            <person name="Mccluskey K."/>
            <person name="Medina H.R."/>
            <person name="Miralles-Duran A."/>
            <person name="Miyazaki A."/>
            <person name="Munoz-Torres E."/>
            <person name="Oguiza J.A."/>
            <person name="Ohm R."/>
            <person name="Olmedo M."/>
            <person name="Orejas M."/>
            <person name="Ortiz-Castellanos L."/>
            <person name="Pisabarro A.G."/>
            <person name="Rodriguez-Romero J."/>
            <person name="Ruiz-Herrera J."/>
            <person name="Ruiz-Vazquez R."/>
            <person name="Sanz C."/>
            <person name="Schackwitz W."/>
            <person name="Schmutz J."/>
            <person name="Shahriari M."/>
            <person name="Shelest E."/>
            <person name="Silva-Franco F."/>
            <person name="Soanes D."/>
            <person name="Syed K."/>
            <person name="Tagua V.G."/>
            <person name="Talbot N.J."/>
            <person name="Thon M."/>
            <person name="De Vries R.P."/>
            <person name="Wiebenga A."/>
            <person name="Yadav J.S."/>
            <person name="Braun E.L."/>
            <person name="Baker S."/>
            <person name="Garre V."/>
            <person name="Horwitz B."/>
            <person name="Torres-Martinez S."/>
            <person name="Idnurm A."/>
            <person name="Herrera-Estrella A."/>
            <person name="Gabaldon T."/>
            <person name="Grigoriev I.V."/>
        </authorList>
    </citation>
    <scope>NUCLEOTIDE SEQUENCE [LARGE SCALE GENOMIC DNA]</scope>
    <source>
        <strain evidence="1 2">CBS 277.49</strain>
    </source>
</reference>
<dbReference type="VEuPathDB" id="FungiDB:MUCCIDRAFT_162135"/>
<evidence type="ECO:0000313" key="2">
    <source>
        <dbReference type="Proteomes" id="UP000077051"/>
    </source>
</evidence>
<dbReference type="Proteomes" id="UP000077051">
    <property type="component" value="Unassembled WGS sequence"/>
</dbReference>
<name>A0A162TLC0_MUCCL</name>
<dbReference type="AlphaFoldDB" id="A0A162TLC0"/>
<evidence type="ECO:0000313" key="1">
    <source>
        <dbReference type="EMBL" id="OAD05452.1"/>
    </source>
</evidence>
<comment type="caution">
    <text evidence="1">The sequence shown here is derived from an EMBL/GenBank/DDBJ whole genome shotgun (WGS) entry which is preliminary data.</text>
</comment>
<accession>A0A162TLC0</accession>
<sequence>MEDTTMLNLMNAVMKIPTSSSLKEVKKTLHKVYPDTNACWDDKVVGVFLQCLRYSSSRCLTSYLKSNVTYSLKSVKSVAFNRTAIQKVPSSSALYVKKLLDIRDLNVLLDGRTNTKSSSTSQERPDDIHKDILRLARFGKDLIEKEHLEASLLVMAAEPNNVSLETLYYGAAK</sequence>